<dbReference type="GO" id="GO:0003723">
    <property type="term" value="F:RNA binding"/>
    <property type="evidence" value="ECO:0007669"/>
    <property type="project" value="UniProtKB-KW"/>
</dbReference>
<reference evidence="4 5" key="1">
    <citation type="submission" date="2024-01" db="EMBL/GenBank/DDBJ databases">
        <title>A draft genome for a cacao thread blight-causing isolate of Paramarasmius palmivorus.</title>
        <authorList>
            <person name="Baruah I.K."/>
            <person name="Bukari Y."/>
            <person name="Amoako-Attah I."/>
            <person name="Meinhardt L.W."/>
            <person name="Bailey B.A."/>
            <person name="Cohen S.P."/>
        </authorList>
    </citation>
    <scope>NUCLEOTIDE SEQUENCE [LARGE SCALE GENOMIC DNA]</scope>
    <source>
        <strain evidence="4 5">GH-12</strain>
    </source>
</reference>
<name>A0AAW0CUW1_9AGAR</name>
<feature type="compositionally biased region" description="Basic residues" evidence="2">
    <location>
        <begin position="1207"/>
        <end position="1218"/>
    </location>
</feature>
<feature type="compositionally biased region" description="Basic and acidic residues" evidence="2">
    <location>
        <begin position="115"/>
        <end position="130"/>
    </location>
</feature>
<comment type="catalytic activity">
    <reaction evidence="1">
        <text>RNA(n) + a ribonucleoside 5'-triphosphate = RNA(n+1) + diphosphate</text>
        <dbReference type="Rhea" id="RHEA:21248"/>
        <dbReference type="Rhea" id="RHEA-COMP:14527"/>
        <dbReference type="Rhea" id="RHEA-COMP:17342"/>
        <dbReference type="ChEBI" id="CHEBI:33019"/>
        <dbReference type="ChEBI" id="CHEBI:61557"/>
        <dbReference type="ChEBI" id="CHEBI:140395"/>
        <dbReference type="EC" id="2.7.7.48"/>
    </reaction>
</comment>
<evidence type="ECO:0000313" key="5">
    <source>
        <dbReference type="Proteomes" id="UP001383192"/>
    </source>
</evidence>
<feature type="compositionally biased region" description="Polar residues" evidence="2">
    <location>
        <begin position="48"/>
        <end position="70"/>
    </location>
</feature>
<dbReference type="EMBL" id="JAYKXP010000028">
    <property type="protein sequence ID" value="KAK7043739.1"/>
    <property type="molecule type" value="Genomic_DNA"/>
</dbReference>
<dbReference type="GO" id="GO:0030422">
    <property type="term" value="P:siRNA processing"/>
    <property type="evidence" value="ECO:0007669"/>
    <property type="project" value="TreeGrafter"/>
</dbReference>
<protein>
    <recommendedName>
        <fullName evidence="1">RNA-dependent RNA polymerase</fullName>
        <ecNumber evidence="1">2.7.7.48</ecNumber>
    </recommendedName>
</protein>
<dbReference type="PANTHER" id="PTHR23079">
    <property type="entry name" value="RNA-DEPENDENT RNA POLYMERASE"/>
    <property type="match status" value="1"/>
</dbReference>
<feature type="region of interest" description="Disordered" evidence="2">
    <location>
        <begin position="793"/>
        <end position="816"/>
    </location>
</feature>
<keyword evidence="1" id="KW-0694">RNA-binding</keyword>
<dbReference type="GO" id="GO:0003968">
    <property type="term" value="F:RNA-directed RNA polymerase activity"/>
    <property type="evidence" value="ECO:0007669"/>
    <property type="project" value="UniProtKB-KW"/>
</dbReference>
<keyword evidence="1" id="KW-0548">Nucleotidyltransferase</keyword>
<gene>
    <name evidence="4" type="ORF">VNI00_008351</name>
</gene>
<proteinExistence type="inferred from homology"/>
<comment type="caution">
    <text evidence="4">The sequence shown here is derived from an EMBL/GenBank/DDBJ whole genome shotgun (WGS) entry which is preliminary data.</text>
</comment>
<feature type="region of interest" description="Disordered" evidence="2">
    <location>
        <begin position="1184"/>
        <end position="1222"/>
    </location>
</feature>
<accession>A0AAW0CUW1</accession>
<evidence type="ECO:0000256" key="1">
    <source>
        <dbReference type="RuleBase" id="RU363098"/>
    </source>
</evidence>
<feature type="compositionally biased region" description="Low complexity" evidence="2">
    <location>
        <begin position="237"/>
        <end position="251"/>
    </location>
</feature>
<dbReference type="Pfam" id="PF05183">
    <property type="entry name" value="RdRP"/>
    <property type="match status" value="1"/>
</dbReference>
<dbReference type="Proteomes" id="UP001383192">
    <property type="component" value="Unassembled WGS sequence"/>
</dbReference>
<evidence type="ECO:0000259" key="3">
    <source>
        <dbReference type="Pfam" id="PF05183"/>
    </source>
</evidence>
<feature type="domain" description="RDRP core" evidence="3">
    <location>
        <begin position="465"/>
        <end position="1096"/>
    </location>
</feature>
<evidence type="ECO:0000313" key="4">
    <source>
        <dbReference type="EMBL" id="KAK7043739.1"/>
    </source>
</evidence>
<comment type="similarity">
    <text evidence="1">Belongs to the RdRP family.</text>
</comment>
<evidence type="ECO:0000256" key="2">
    <source>
        <dbReference type="SAM" id="MobiDB-lite"/>
    </source>
</evidence>
<feature type="compositionally biased region" description="Basic residues" evidence="2">
    <location>
        <begin position="276"/>
        <end position="287"/>
    </location>
</feature>
<feature type="compositionally biased region" description="Polar residues" evidence="2">
    <location>
        <begin position="167"/>
        <end position="187"/>
    </location>
</feature>
<dbReference type="InterPro" id="IPR007855">
    <property type="entry name" value="RDRP"/>
</dbReference>
<keyword evidence="1" id="KW-0808">Transferase</keyword>
<dbReference type="GO" id="GO:0031380">
    <property type="term" value="C:nuclear RNA-directed RNA polymerase complex"/>
    <property type="evidence" value="ECO:0007669"/>
    <property type="project" value="TreeGrafter"/>
</dbReference>
<feature type="region of interest" description="Disordered" evidence="2">
    <location>
        <begin position="166"/>
        <end position="317"/>
    </location>
</feature>
<keyword evidence="5" id="KW-1185">Reference proteome</keyword>
<organism evidence="4 5">
    <name type="scientific">Paramarasmius palmivorus</name>
    <dbReference type="NCBI Taxonomy" id="297713"/>
    <lineage>
        <taxon>Eukaryota</taxon>
        <taxon>Fungi</taxon>
        <taxon>Dikarya</taxon>
        <taxon>Basidiomycota</taxon>
        <taxon>Agaricomycotina</taxon>
        <taxon>Agaricomycetes</taxon>
        <taxon>Agaricomycetidae</taxon>
        <taxon>Agaricales</taxon>
        <taxon>Marasmiineae</taxon>
        <taxon>Marasmiaceae</taxon>
        <taxon>Paramarasmius</taxon>
    </lineage>
</organism>
<feature type="region of interest" description="Disordered" evidence="2">
    <location>
        <begin position="1"/>
        <end position="130"/>
    </location>
</feature>
<feature type="compositionally biased region" description="Polar residues" evidence="2">
    <location>
        <begin position="102"/>
        <end position="114"/>
    </location>
</feature>
<feature type="compositionally biased region" description="Low complexity" evidence="2">
    <location>
        <begin position="71"/>
        <end position="83"/>
    </location>
</feature>
<feature type="compositionally biased region" description="Basic and acidic residues" evidence="2">
    <location>
        <begin position="1184"/>
        <end position="1195"/>
    </location>
</feature>
<keyword evidence="1" id="KW-0696">RNA-directed RNA polymerase</keyword>
<feature type="compositionally biased region" description="Basic and acidic residues" evidence="2">
    <location>
        <begin position="188"/>
        <end position="203"/>
    </location>
</feature>
<dbReference type="PANTHER" id="PTHR23079:SF14">
    <property type="entry name" value="RNA-DEPENDENT RNA POLYMERASE"/>
    <property type="match status" value="1"/>
</dbReference>
<dbReference type="EC" id="2.7.7.48" evidence="1"/>
<sequence>MSQSTIYDGSSDDELFAAVPSQLLGPSHPEDAPRRPNLPTTKAKLAGPSTSKGLPSKSHSGNWRSISACTPSPHDPSSASHSYHTGKDHSSTVQSLPRAGGSRSTAAVKQPQDSRQGKGKEKARGTPQRLEHIRQALKPASAPAALMPVDQGKGPAVLSKAVANIGHSLSTPTKNRRISATGNTSGSRPREVFEVSREHRDKLYSISDSDEDVTMRFEDDSSNDSDSGESLFDAGNAPASATTSRTTSFASVNQKSPRKRPSTERPKSPTASRIPKVARTHRQKSPSHSRAPTASPEKVERMLFPTPTPSKPSTSAARIVQSNHADQSILEQIWDTVDLPTCLVAHNKEAQRLFDNPKTCVGWGTQFNLARGVVNGDWTWEDVVKNIGKLTGTDSEKMHLVSEIMLGIPHKTDDSIGKELDREQAAILENCGRGLGLMGEWQGEEDWYGGQVQFIVAFDWKTNKFQLEPVEMQRSTRFARMVGSRRLVRIRVGSYSSREVDEVKRRLAQKFIINGRVFVPLPPKDDAFYAMEVNEDYERKTISELGDNFRWSLGQFLNWHNPLELNSNQPVAKYFARTALGLSTSMPVLEFDEENIEYIPDEVIPGEYDGKPPAEKVLTDGCGLMNNAALVAIAKATGSATTSAAVQGRIGGAKGLWILDVNDNSPVPRIWIRDSQNKIKYDKLDRAHRIFDLLTASHPLTQASLSTQSVTNLSANGVPSDVFKGLMREGMEKLTDSLTAWGRHENDMVALWDSIGRLSSTSAARAARIAASLSRALGLSRRPKDSVQFDLDLGQADDDEGSPDSTIAGRGSDTGLPESWSEVAQEMLQSGFHPLDCAYLAEKIEWILNNAIKKAIDKCIIPLPEGDAFEGFVIPDPFGILEPDEIYYRSSTGWIDPETRVVCFTAIGDTLLGRFPVRLPSDIQKFKAVDRPEFSRFQDVIIVSSKPVWDENVGFVSVMSRLAGGDYDGDMDFGIRHASIVNSFKSQPVTINPEPIEKYFDKNIEHTSGFTARLQAMDTWAAQVAFLSTCIAGLKDPRLGMISKFADAARDGRGYDSKEHIILSYVFNTLMDAPKTGRMLKAEAYEKFQKEYTTNQNLADKSRRSVLADLKRFATKLQEDNVKRYKEVLKGVSEQNSDVALLKPMQDAENRMRTSKIPGVREAVANELYRIQEQVRAELDRYKEVSREAARDKNNNSKGPETPQKIQKAKKLRNKKRKQDVARRYHQPLDGIECLNVDEVKAAYAYHQNPRFAFDVAFQTLTCLKARSMPGGLVASTRRFDEMRALSSAGKKFLKQQQARPDS</sequence>
<dbReference type="InterPro" id="IPR057596">
    <property type="entry name" value="RDRP_core"/>
</dbReference>